<evidence type="ECO:0000313" key="3">
    <source>
        <dbReference type="Proteomes" id="UP000639338"/>
    </source>
</evidence>
<sequence>MDIEDMPTCSLYISRSNHQNHINTLNICQEITELPKTKLEEAIRLSCPTGNWNTSQTSCGIIVTFSLETDADRLVQRTNLAEIFDGPVQVARFSARDSRYRQSVYLRDVPWAIPLEDLSSALKKQGIPTGTIERCRQNVRVEVLEAAHFEQLLRQGLDFFGAARFNAIPERPTISWRSNNPTGGQNLPIINQQQFGTLPGINIDGADQSNGKNDGVLQCYRCQGFWHVAANCRHLPRCVRCGEQHSVEFCPRPRSNPICCHCSGSHHAAYRQCPVRLQLLNATPVSITLSTNRVIVTSQYSSNSQAKSDTSQGQQPQTSTAMR</sequence>
<keyword evidence="3" id="KW-1185">Reference proteome</keyword>
<comment type="caution">
    <text evidence="2">The sequence shown here is derived from an EMBL/GenBank/DDBJ whole genome shotgun (WGS) entry which is preliminary data.</text>
</comment>
<dbReference type="Proteomes" id="UP000639338">
    <property type="component" value="Unassembled WGS sequence"/>
</dbReference>
<gene>
    <name evidence="2" type="ORF">HCN44_010267</name>
</gene>
<feature type="region of interest" description="Disordered" evidence="1">
    <location>
        <begin position="300"/>
        <end position="323"/>
    </location>
</feature>
<proteinExistence type="predicted"/>
<reference evidence="2 3" key="1">
    <citation type="submission" date="2020-08" db="EMBL/GenBank/DDBJ databases">
        <title>Aphidius gifuensis genome sequencing and assembly.</title>
        <authorList>
            <person name="Du Z."/>
        </authorList>
    </citation>
    <scope>NUCLEOTIDE SEQUENCE [LARGE SCALE GENOMIC DNA]</scope>
    <source>
        <strain evidence="2">YNYX2018</strain>
        <tissue evidence="2">Adults</tissue>
    </source>
</reference>
<evidence type="ECO:0000313" key="2">
    <source>
        <dbReference type="EMBL" id="KAF7993672.1"/>
    </source>
</evidence>
<dbReference type="AlphaFoldDB" id="A0A834XW32"/>
<dbReference type="EMBL" id="JACMRX010000003">
    <property type="protein sequence ID" value="KAF7993672.1"/>
    <property type="molecule type" value="Genomic_DNA"/>
</dbReference>
<name>A0A834XW32_APHGI</name>
<evidence type="ECO:0000256" key="1">
    <source>
        <dbReference type="SAM" id="MobiDB-lite"/>
    </source>
</evidence>
<protein>
    <submittedName>
        <fullName evidence="2">Uncharacterized protein</fullName>
    </submittedName>
</protein>
<organism evidence="2 3">
    <name type="scientific">Aphidius gifuensis</name>
    <name type="common">Parasitoid wasp</name>
    <dbReference type="NCBI Taxonomy" id="684658"/>
    <lineage>
        <taxon>Eukaryota</taxon>
        <taxon>Metazoa</taxon>
        <taxon>Ecdysozoa</taxon>
        <taxon>Arthropoda</taxon>
        <taxon>Hexapoda</taxon>
        <taxon>Insecta</taxon>
        <taxon>Pterygota</taxon>
        <taxon>Neoptera</taxon>
        <taxon>Endopterygota</taxon>
        <taxon>Hymenoptera</taxon>
        <taxon>Apocrita</taxon>
        <taxon>Ichneumonoidea</taxon>
        <taxon>Braconidae</taxon>
        <taxon>Aphidiinae</taxon>
        <taxon>Aphidius</taxon>
    </lineage>
</organism>
<dbReference type="OrthoDB" id="6501032at2759"/>
<accession>A0A834XW32</accession>